<dbReference type="STRING" id="66851.MBORA_11810"/>
<gene>
    <name evidence="1" type="ORF">MBORA_11810</name>
</gene>
<keyword evidence="2" id="KW-1185">Reference proteome</keyword>
<dbReference type="AlphaFoldDB" id="A0A166C9D0"/>
<organism evidence="1 2">
    <name type="scientific">Methanobrevibacter oralis</name>
    <dbReference type="NCBI Taxonomy" id="66851"/>
    <lineage>
        <taxon>Archaea</taxon>
        <taxon>Methanobacteriati</taxon>
        <taxon>Methanobacteriota</taxon>
        <taxon>Methanomada group</taxon>
        <taxon>Methanobacteria</taxon>
        <taxon>Methanobacteriales</taxon>
        <taxon>Methanobacteriaceae</taxon>
        <taxon>Methanobrevibacter</taxon>
    </lineage>
</organism>
<dbReference type="RefSeq" id="WP_042694169.1">
    <property type="nucleotide sequence ID" value="NZ_CABMAB010000034.1"/>
</dbReference>
<protein>
    <recommendedName>
        <fullName evidence="3">Peptidase family U32</fullName>
    </recommendedName>
</protein>
<dbReference type="InterPro" id="IPR001539">
    <property type="entry name" value="Peptidase_U32"/>
</dbReference>
<dbReference type="PATRIC" id="fig|66851.6.peg.1284"/>
<dbReference type="EMBL" id="LWMU01000070">
    <property type="protein sequence ID" value="KZX12427.1"/>
    <property type="molecule type" value="Genomic_DNA"/>
</dbReference>
<dbReference type="Pfam" id="PF01136">
    <property type="entry name" value="Peptidase_U32"/>
    <property type="match status" value="1"/>
</dbReference>
<reference evidence="2" key="1">
    <citation type="journal article" date="2016" name="Genome Announc.">
        <title>Draft Genome Sequences of Methanobrevibacter curvatus DSM11111, Methanobrevibacter cuticularis DSM11139, Methanobrevibacter filiformis DSM11501, and Methanobrevibacter oralis DSM7256.</title>
        <authorList>
            <person name="Poehlein A."/>
            <person name="Seedorf H."/>
        </authorList>
    </citation>
    <scope>NUCLEOTIDE SEQUENCE [LARGE SCALE GENOMIC DNA]</scope>
    <source>
        <strain evidence="2">DSM 7256 / JCM 30027 / ZR</strain>
    </source>
</reference>
<sequence>MEKTREFLKKIGIEETDSDFVSKKRFADGGQFRFEVPGIQSPKTMNALLTESSKENIFIHRVTQTKGIMLLSDDDISEMVNLAKNYTCELFLAVGPRATYDTSATVHTKEGSRIGYRLRGYDNLVYAIEDVKRACRLGVRGILLYDEGLLFCLNKMRMAGELPNNLHFKLSAHAGHANPASAKLLQENGLNSLNPVRDLQIPMIAAIRNSVDMAIDLHTENPKSTGGFIRHYEVPDFIKVASPVYLKTGGFVAKSHNWDTTEKEAIARIKQMGLVKRVIDEYCPDSVPSPNKSKDLAVPE</sequence>
<evidence type="ECO:0000313" key="2">
    <source>
        <dbReference type="Proteomes" id="UP000077428"/>
    </source>
</evidence>
<evidence type="ECO:0000313" key="1">
    <source>
        <dbReference type="EMBL" id="KZX12427.1"/>
    </source>
</evidence>
<evidence type="ECO:0008006" key="3">
    <source>
        <dbReference type="Google" id="ProtNLM"/>
    </source>
</evidence>
<comment type="caution">
    <text evidence="1">The sequence shown here is derived from an EMBL/GenBank/DDBJ whole genome shotgun (WGS) entry which is preliminary data.</text>
</comment>
<name>A0A166C9D0_METOA</name>
<dbReference type="OrthoDB" id="68691at2157"/>
<proteinExistence type="predicted"/>
<dbReference type="Proteomes" id="UP000077428">
    <property type="component" value="Unassembled WGS sequence"/>
</dbReference>
<accession>A0A166C9D0</accession>